<protein>
    <submittedName>
        <fullName evidence="1">Uncharacterized protein</fullName>
    </submittedName>
</protein>
<dbReference type="EMBL" id="CADCVQ010000030">
    <property type="protein sequence ID" value="CAA9477547.1"/>
    <property type="molecule type" value="Genomic_DNA"/>
</dbReference>
<dbReference type="AlphaFoldDB" id="A0A6J4RUD7"/>
<sequence>MAAVVTFNMTHLAILATDRRDRARAGSGTTRAKVALP</sequence>
<evidence type="ECO:0000313" key="1">
    <source>
        <dbReference type="EMBL" id="CAA9477547.1"/>
    </source>
</evidence>
<accession>A0A6J4RUD7</accession>
<name>A0A6J4RUD7_9ACTN</name>
<gene>
    <name evidence="1" type="ORF">AVDCRST_MAG67-626</name>
</gene>
<organism evidence="1">
    <name type="scientific">uncultured Solirubrobacteraceae bacterium</name>
    <dbReference type="NCBI Taxonomy" id="1162706"/>
    <lineage>
        <taxon>Bacteria</taxon>
        <taxon>Bacillati</taxon>
        <taxon>Actinomycetota</taxon>
        <taxon>Thermoleophilia</taxon>
        <taxon>Solirubrobacterales</taxon>
        <taxon>Solirubrobacteraceae</taxon>
        <taxon>environmental samples</taxon>
    </lineage>
</organism>
<reference evidence="1" key="1">
    <citation type="submission" date="2020-02" db="EMBL/GenBank/DDBJ databases">
        <authorList>
            <person name="Meier V. D."/>
        </authorList>
    </citation>
    <scope>NUCLEOTIDE SEQUENCE</scope>
    <source>
        <strain evidence="1">AVDCRST_MAG67</strain>
    </source>
</reference>
<proteinExistence type="predicted"/>